<dbReference type="EMBL" id="CADCTR010001985">
    <property type="protein sequence ID" value="CAA9324401.1"/>
    <property type="molecule type" value="Genomic_DNA"/>
</dbReference>
<reference evidence="1" key="1">
    <citation type="submission" date="2020-02" db="EMBL/GenBank/DDBJ databases">
        <authorList>
            <person name="Meier V. D."/>
        </authorList>
    </citation>
    <scope>NUCLEOTIDE SEQUENCE</scope>
    <source>
        <strain evidence="1">AVDCRST_MAG93</strain>
    </source>
</reference>
<evidence type="ECO:0000313" key="1">
    <source>
        <dbReference type="EMBL" id="CAA9324401.1"/>
    </source>
</evidence>
<protein>
    <submittedName>
        <fullName evidence="1">Uncharacterized protein</fullName>
    </submittedName>
</protein>
<name>A0A6J4L6Q5_9CHLR</name>
<proteinExistence type="predicted"/>
<gene>
    <name evidence="1" type="ORF">AVDCRST_MAG93-5902</name>
</gene>
<sequence length="109" mass="12261">ALAGVCRSTVKNALREAHRLGLIRVEERRLTAWRNAPNRVTVVSTEWLAWMRLRSRGGGGGKVSTPTNTHSFQEKAVQAEAWGTGSRMGRTRRWVGRMKPYQLTIEDDG</sequence>
<dbReference type="AlphaFoldDB" id="A0A6J4L6Q5"/>
<accession>A0A6J4L6Q5</accession>
<feature type="non-terminal residue" evidence="1">
    <location>
        <position position="1"/>
    </location>
</feature>
<organism evidence="1">
    <name type="scientific">uncultured Chloroflexia bacterium</name>
    <dbReference type="NCBI Taxonomy" id="1672391"/>
    <lineage>
        <taxon>Bacteria</taxon>
        <taxon>Bacillati</taxon>
        <taxon>Chloroflexota</taxon>
        <taxon>Chloroflexia</taxon>
        <taxon>environmental samples</taxon>
    </lineage>
</organism>